<dbReference type="EMBL" id="KV454540">
    <property type="protein sequence ID" value="ODV67938.1"/>
    <property type="molecule type" value="Genomic_DNA"/>
</dbReference>
<dbReference type="AlphaFoldDB" id="A0A1E4RKY8"/>
<protein>
    <submittedName>
        <fullName evidence="1">Uncharacterized protein</fullName>
    </submittedName>
</protein>
<dbReference type="GeneID" id="30998501"/>
<sequence length="101" mass="11727">NDLHPIELTAHALLNGPLENLHENFELLTQSQYILLTRLKLIENRLTSFEKAFCEEGLFVSDRDVQNSFSRIKELRKLLLKSLKTLSKISDRVNDMSTKLE</sequence>
<evidence type="ECO:0000313" key="2">
    <source>
        <dbReference type="Proteomes" id="UP000095085"/>
    </source>
</evidence>
<organism evidence="1 2">
    <name type="scientific">Hyphopichia burtonii NRRL Y-1933</name>
    <dbReference type="NCBI Taxonomy" id="984485"/>
    <lineage>
        <taxon>Eukaryota</taxon>
        <taxon>Fungi</taxon>
        <taxon>Dikarya</taxon>
        <taxon>Ascomycota</taxon>
        <taxon>Saccharomycotina</taxon>
        <taxon>Pichiomycetes</taxon>
        <taxon>Debaryomycetaceae</taxon>
        <taxon>Hyphopichia</taxon>
    </lineage>
</organism>
<gene>
    <name evidence="1" type="ORF">HYPBUDRAFT_95764</name>
</gene>
<dbReference type="Proteomes" id="UP000095085">
    <property type="component" value="Unassembled WGS sequence"/>
</dbReference>
<name>A0A1E4RKY8_9ASCO</name>
<feature type="non-terminal residue" evidence="1">
    <location>
        <position position="101"/>
    </location>
</feature>
<feature type="non-terminal residue" evidence="1">
    <location>
        <position position="1"/>
    </location>
</feature>
<accession>A0A1E4RKY8</accession>
<keyword evidence="2" id="KW-1185">Reference proteome</keyword>
<proteinExistence type="predicted"/>
<dbReference type="RefSeq" id="XP_020077005.1">
    <property type="nucleotide sequence ID" value="XM_020223952.1"/>
</dbReference>
<evidence type="ECO:0000313" key="1">
    <source>
        <dbReference type="EMBL" id="ODV67938.1"/>
    </source>
</evidence>
<dbReference type="OrthoDB" id="3989460at2759"/>
<reference evidence="2" key="1">
    <citation type="submission" date="2016-05" db="EMBL/GenBank/DDBJ databases">
        <title>Comparative genomics of biotechnologically important yeasts.</title>
        <authorList>
            <consortium name="DOE Joint Genome Institute"/>
            <person name="Riley R."/>
            <person name="Haridas S."/>
            <person name="Wolfe K.H."/>
            <person name="Lopes M.R."/>
            <person name="Hittinger C.T."/>
            <person name="Goker M."/>
            <person name="Salamov A."/>
            <person name="Wisecaver J."/>
            <person name="Long T.M."/>
            <person name="Aerts A.L."/>
            <person name="Barry K."/>
            <person name="Choi C."/>
            <person name="Clum A."/>
            <person name="Coughlan A.Y."/>
            <person name="Deshpande S."/>
            <person name="Douglass A.P."/>
            <person name="Hanson S.J."/>
            <person name="Klenk H.-P."/>
            <person name="Labutti K."/>
            <person name="Lapidus A."/>
            <person name="Lindquist E."/>
            <person name="Lipzen A."/>
            <person name="Meier-Kolthoff J.P."/>
            <person name="Ohm R.A."/>
            <person name="Otillar R.P."/>
            <person name="Pangilinan J."/>
            <person name="Peng Y."/>
            <person name="Rokas A."/>
            <person name="Rosa C.A."/>
            <person name="Scheuner C."/>
            <person name="Sibirny A.A."/>
            <person name="Slot J.C."/>
            <person name="Stielow J.B."/>
            <person name="Sun H."/>
            <person name="Kurtzman C.P."/>
            <person name="Blackwell M."/>
            <person name="Grigoriev I.V."/>
            <person name="Jeffries T.W."/>
        </authorList>
    </citation>
    <scope>NUCLEOTIDE SEQUENCE [LARGE SCALE GENOMIC DNA]</scope>
    <source>
        <strain evidence="2">NRRL Y-1933</strain>
    </source>
</reference>